<organism evidence="5 6">
    <name type="scientific">Shewanella atlantica</name>
    <dbReference type="NCBI Taxonomy" id="271099"/>
    <lineage>
        <taxon>Bacteria</taxon>
        <taxon>Pseudomonadati</taxon>
        <taxon>Pseudomonadota</taxon>
        <taxon>Gammaproteobacteria</taxon>
        <taxon>Alteromonadales</taxon>
        <taxon>Shewanellaceae</taxon>
        <taxon>Shewanella</taxon>
    </lineage>
</organism>
<dbReference type="Proteomes" id="UP000282060">
    <property type="component" value="Unassembled WGS sequence"/>
</dbReference>
<evidence type="ECO:0000259" key="2">
    <source>
        <dbReference type="Pfam" id="PF16538"/>
    </source>
</evidence>
<dbReference type="Gene3D" id="2.40.10.410">
    <property type="entry name" value="FlgT, C-terminal domain"/>
    <property type="match status" value="1"/>
</dbReference>
<accession>A0A431WAS9</accession>
<dbReference type="InterPro" id="IPR038180">
    <property type="entry name" value="FlgT_N_sf"/>
</dbReference>
<comment type="caution">
    <text evidence="5">The sequence shown here is derived from an EMBL/GenBank/DDBJ whole genome shotgun (WGS) entry which is preliminary data.</text>
</comment>
<dbReference type="InterPro" id="IPR032386">
    <property type="entry name" value="FlgT_M"/>
</dbReference>
<keyword evidence="5" id="KW-0282">Flagellum</keyword>
<feature type="chain" id="PRO_5019493595" evidence="1">
    <location>
        <begin position="22"/>
        <end position="388"/>
    </location>
</feature>
<dbReference type="Pfam" id="PF16548">
    <property type="entry name" value="FlgT_N"/>
    <property type="match status" value="1"/>
</dbReference>
<name>A0A431WAS9_9GAMM</name>
<feature type="domain" description="Flagellar assembly protein T N-terminal" evidence="4">
    <location>
        <begin position="22"/>
        <end position="108"/>
    </location>
</feature>
<feature type="signal peptide" evidence="1">
    <location>
        <begin position="1"/>
        <end position="21"/>
    </location>
</feature>
<sequence length="388" mass="43477">MKYLAALFLFSIFLYPNISSAAWVVVKGEANIVNGNVPKAREDAIHQALTYATLNSGAKFTSTKQVKNGQLVEDSFSIQNQSQAAKVELVNELIENDKLTVMIRVDVVSSDSNEMQCDSQSLKAAILVPQSQIKDRAQLRYGNIGFFEKALSQRIGDTITQSSQTSFPHIHANERLDIEQALIDIRGYRLPSWLSEITDSQYVLLPEIIDISTDPAESHMLGLWSSDPNRQFQIRLALYHGISGEKIWGESYNASAPWEFDRQETVPSNHQRFWKSTYGKTIDKVLAQAIEDIDTSLSCRPILGQVVAKQHDRLIINLGRRHGIHVGDSFQLILQQNFPDRFDKMRAVAGKSRATVKIDQVTEDTATAVLIGQKASFNVQINDIAIKM</sequence>
<feature type="domain" description="Flagellar assembly protein T middle" evidence="3">
    <location>
        <begin position="116"/>
        <end position="266"/>
    </location>
</feature>
<keyword evidence="1" id="KW-0732">Signal</keyword>
<dbReference type="RefSeq" id="WP_126505512.1">
    <property type="nucleotide sequence ID" value="NZ_RXNV01000003.1"/>
</dbReference>
<dbReference type="InterPro" id="IPR032388">
    <property type="entry name" value="FlgT_C"/>
</dbReference>
<evidence type="ECO:0000313" key="5">
    <source>
        <dbReference type="EMBL" id="RTR32606.1"/>
    </source>
</evidence>
<dbReference type="EMBL" id="RXNV01000003">
    <property type="protein sequence ID" value="RTR32606.1"/>
    <property type="molecule type" value="Genomic_DNA"/>
</dbReference>
<feature type="domain" description="Flagellar assembly protein T C-terminal" evidence="2">
    <location>
        <begin position="312"/>
        <end position="387"/>
    </location>
</feature>
<evidence type="ECO:0000259" key="3">
    <source>
        <dbReference type="Pfam" id="PF16539"/>
    </source>
</evidence>
<keyword evidence="5" id="KW-0969">Cilium</keyword>
<dbReference type="Pfam" id="PF16538">
    <property type="entry name" value="FlgT_C"/>
    <property type="match status" value="1"/>
</dbReference>
<reference evidence="5 6" key="1">
    <citation type="submission" date="2018-12" db="EMBL/GenBank/DDBJ databases">
        <authorList>
            <person name="Yu L."/>
        </authorList>
    </citation>
    <scope>NUCLEOTIDE SEQUENCE [LARGE SCALE GENOMIC DNA]</scope>
    <source>
        <strain evidence="5 6">HAW-EB5</strain>
    </source>
</reference>
<evidence type="ECO:0000259" key="4">
    <source>
        <dbReference type="Pfam" id="PF16548"/>
    </source>
</evidence>
<evidence type="ECO:0000313" key="6">
    <source>
        <dbReference type="Proteomes" id="UP000282060"/>
    </source>
</evidence>
<dbReference type="AlphaFoldDB" id="A0A431WAS9"/>
<evidence type="ECO:0000256" key="1">
    <source>
        <dbReference type="SAM" id="SignalP"/>
    </source>
</evidence>
<dbReference type="OrthoDB" id="8778507at2"/>
<keyword evidence="6" id="KW-1185">Reference proteome</keyword>
<dbReference type="Gene3D" id="3.40.50.10610">
    <property type="entry name" value="ABC-type transport auxiliary lipoprotein component"/>
    <property type="match status" value="1"/>
</dbReference>
<dbReference type="Pfam" id="PF16539">
    <property type="entry name" value="FlgT_M"/>
    <property type="match status" value="1"/>
</dbReference>
<dbReference type="Gene3D" id="3.30.1660.40">
    <property type="entry name" value="FlgT, N-terminal domain"/>
    <property type="match status" value="1"/>
</dbReference>
<dbReference type="InterPro" id="IPR032370">
    <property type="entry name" value="FlgT_N"/>
</dbReference>
<proteinExistence type="predicted"/>
<dbReference type="InterPro" id="IPR038165">
    <property type="entry name" value="FlgT_C_sf"/>
</dbReference>
<protein>
    <submittedName>
        <fullName evidence="5">Flagellar biosynthesis protein FlgT</fullName>
    </submittedName>
</protein>
<keyword evidence="5" id="KW-0966">Cell projection</keyword>
<gene>
    <name evidence="5" type="ORF">EKG39_09500</name>
</gene>